<evidence type="ECO:0000313" key="14">
    <source>
        <dbReference type="Proteomes" id="UP000787635"/>
    </source>
</evidence>
<evidence type="ECO:0000313" key="13">
    <source>
        <dbReference type="EMBL" id="NKC34077.1"/>
    </source>
</evidence>
<dbReference type="InterPro" id="IPR003594">
    <property type="entry name" value="HATPase_dom"/>
</dbReference>
<accession>A0ABX1EDW6</accession>
<protein>
    <recommendedName>
        <fullName evidence="2">histidine kinase</fullName>
        <ecNumber evidence="2">2.7.13.3</ecNumber>
    </recommendedName>
</protein>
<dbReference type="InterPro" id="IPR035965">
    <property type="entry name" value="PAS-like_dom_sf"/>
</dbReference>
<sequence length="797" mass="85833">MRIPSTPEFREQDVAPAAAPLALVTPKLDAVLERIARLARHGLGVAGAGCVLGEAAPPPAGAGFAQDVPLTGRGSDLLGTFWLRDDRPRAALSPREQAMLADLAAMAVDAVQRQQNLEWLELCKRLLWEAAEAPGFAAAVERAMAVLRDATDCMLCLFFRLAPDRVNMHLVAGQARTPELTTAYLEHLRRTVVRVDNSLVGQVALAGEQVVMPEITAEVRQRYPAISLSVHQQVGANIVTPISLGSERYAFGVSFAPGTPHLPALAEMMACVAGALRPMLRRLLDAEAVTLNEQRFRLVAQATAETVWDWDLHAQRVWWSDGMLAQFGHHPPDPTPPGWWESLLAPEDAPRVLQGRRAVLQAGSAWQEEYRMRRADGGLALVLDRGHVIRDGEGVPQRMVGSLVDVTQQRAMEDQIRQSQRLDALGRLTGGVAHDFNNLLAVIIGNAELLADDLPNRPDLLGPLEVILAAAERGAALTGRLLTFARLHPLAPQVLDVNQLLAGVEPLLRRLIGAAVTVRFIAQGGHAHALVDGPQLENAVLNLCINARDAMPEGGELCIETALLHHPAEPEPGSGPDIPPGDYVVIAVRDTGMGMSRAVAARAFEPFFTTKEFGRGSGLGLSMVFGFVSQSKGHVRLETEPGRGTCVTLYLPHAVQAPEVAAADAAEAAMPCGQGVILLVEDDPALRRTTAAQLGRLGYEVRIAPDGEAALTRLQAGPPPDLLITDLIMPGTLNGHQLARQARALWPGLRVLFSSGYHELAMVEADDLARGFQLLQKPYRLAELAQAVRLLMEAPRG</sequence>
<keyword evidence="3 9" id="KW-0597">Phosphoprotein</keyword>
<evidence type="ECO:0000256" key="1">
    <source>
        <dbReference type="ARBA" id="ARBA00000085"/>
    </source>
</evidence>
<feature type="domain" description="Histidine kinase" evidence="10">
    <location>
        <begin position="431"/>
        <end position="655"/>
    </location>
</feature>
<dbReference type="SMART" id="SM00448">
    <property type="entry name" value="REC"/>
    <property type="match status" value="1"/>
</dbReference>
<dbReference type="PANTHER" id="PTHR43065">
    <property type="entry name" value="SENSOR HISTIDINE KINASE"/>
    <property type="match status" value="1"/>
</dbReference>
<dbReference type="Gene3D" id="3.30.450.40">
    <property type="match status" value="1"/>
</dbReference>
<dbReference type="InterPro" id="IPR001789">
    <property type="entry name" value="Sig_transdc_resp-reg_receiver"/>
</dbReference>
<dbReference type="CDD" id="cd00082">
    <property type="entry name" value="HisKA"/>
    <property type="match status" value="1"/>
</dbReference>
<dbReference type="Gene3D" id="1.10.287.130">
    <property type="match status" value="1"/>
</dbReference>
<dbReference type="Gene3D" id="3.40.50.2300">
    <property type="match status" value="1"/>
</dbReference>
<dbReference type="InterPro" id="IPR000700">
    <property type="entry name" value="PAS-assoc_C"/>
</dbReference>
<keyword evidence="4" id="KW-0808">Transferase</keyword>
<dbReference type="InterPro" id="IPR036890">
    <property type="entry name" value="HATPase_C_sf"/>
</dbReference>
<keyword evidence="7" id="KW-0067">ATP-binding</keyword>
<evidence type="ECO:0000259" key="11">
    <source>
        <dbReference type="PROSITE" id="PS50110"/>
    </source>
</evidence>
<keyword evidence="8" id="KW-0902">Two-component regulatory system</keyword>
<reference evidence="13 14" key="1">
    <citation type="submission" date="2020-03" db="EMBL/GenBank/DDBJ databases">
        <title>Roseomonas selenitidurans sp. nov. isolated from urban soil.</title>
        <authorList>
            <person name="Liu H."/>
        </authorList>
    </citation>
    <scope>NUCLEOTIDE SEQUENCE [LARGE SCALE GENOMIC DNA]</scope>
    <source>
        <strain evidence="13 14">BU-1</strain>
    </source>
</reference>
<feature type="domain" description="PAC" evidence="12">
    <location>
        <begin position="366"/>
        <end position="418"/>
    </location>
</feature>
<dbReference type="InterPro" id="IPR004358">
    <property type="entry name" value="Sig_transdc_His_kin-like_C"/>
</dbReference>
<dbReference type="PANTHER" id="PTHR43065:SF46">
    <property type="entry name" value="C4-DICARBOXYLATE TRANSPORT SENSOR PROTEIN DCTB"/>
    <property type="match status" value="1"/>
</dbReference>
<dbReference type="InterPro" id="IPR011006">
    <property type="entry name" value="CheY-like_superfamily"/>
</dbReference>
<keyword evidence="5" id="KW-0547">Nucleotide-binding</keyword>
<evidence type="ECO:0000256" key="3">
    <source>
        <dbReference type="ARBA" id="ARBA00022553"/>
    </source>
</evidence>
<dbReference type="SMART" id="SM00387">
    <property type="entry name" value="HATPase_c"/>
    <property type="match status" value="1"/>
</dbReference>
<evidence type="ECO:0000259" key="12">
    <source>
        <dbReference type="PROSITE" id="PS50113"/>
    </source>
</evidence>
<dbReference type="InterPro" id="IPR029016">
    <property type="entry name" value="GAF-like_dom_sf"/>
</dbReference>
<dbReference type="InterPro" id="IPR013655">
    <property type="entry name" value="PAS_fold_3"/>
</dbReference>
<dbReference type="SMART" id="SM00086">
    <property type="entry name" value="PAC"/>
    <property type="match status" value="1"/>
</dbReference>
<dbReference type="Pfam" id="PF08447">
    <property type="entry name" value="PAS_3"/>
    <property type="match status" value="1"/>
</dbReference>
<dbReference type="SUPFAM" id="SSF55874">
    <property type="entry name" value="ATPase domain of HSP90 chaperone/DNA topoisomerase II/histidine kinase"/>
    <property type="match status" value="1"/>
</dbReference>
<dbReference type="Gene3D" id="3.30.450.20">
    <property type="entry name" value="PAS domain"/>
    <property type="match status" value="1"/>
</dbReference>
<name>A0ABX1EDW6_9PROT</name>
<dbReference type="PROSITE" id="PS50110">
    <property type="entry name" value="RESPONSE_REGULATORY"/>
    <property type="match status" value="1"/>
</dbReference>
<evidence type="ECO:0000256" key="6">
    <source>
        <dbReference type="ARBA" id="ARBA00022777"/>
    </source>
</evidence>
<dbReference type="SMART" id="SM00388">
    <property type="entry name" value="HisKA"/>
    <property type="match status" value="1"/>
</dbReference>
<comment type="catalytic activity">
    <reaction evidence="1">
        <text>ATP + protein L-histidine = ADP + protein N-phospho-L-histidine.</text>
        <dbReference type="EC" id="2.7.13.3"/>
    </reaction>
</comment>
<gene>
    <name evidence="13" type="ORF">HEQ75_24690</name>
</gene>
<evidence type="ECO:0000256" key="4">
    <source>
        <dbReference type="ARBA" id="ARBA00022679"/>
    </source>
</evidence>
<keyword evidence="14" id="KW-1185">Reference proteome</keyword>
<dbReference type="InterPro" id="IPR003661">
    <property type="entry name" value="HisK_dim/P_dom"/>
</dbReference>
<dbReference type="InterPro" id="IPR000014">
    <property type="entry name" value="PAS"/>
</dbReference>
<dbReference type="SUPFAM" id="SSF52172">
    <property type="entry name" value="CheY-like"/>
    <property type="match status" value="1"/>
</dbReference>
<comment type="caution">
    <text evidence="13">The sequence shown here is derived from an EMBL/GenBank/DDBJ whole genome shotgun (WGS) entry which is preliminary data.</text>
</comment>
<dbReference type="SUPFAM" id="SSF55781">
    <property type="entry name" value="GAF domain-like"/>
    <property type="match status" value="1"/>
</dbReference>
<dbReference type="Pfam" id="PF00072">
    <property type="entry name" value="Response_reg"/>
    <property type="match status" value="1"/>
</dbReference>
<feature type="domain" description="Response regulatory" evidence="11">
    <location>
        <begin position="676"/>
        <end position="792"/>
    </location>
</feature>
<dbReference type="NCBIfam" id="TIGR00229">
    <property type="entry name" value="sensory_box"/>
    <property type="match status" value="1"/>
</dbReference>
<dbReference type="PRINTS" id="PR00344">
    <property type="entry name" value="BCTRLSENSOR"/>
</dbReference>
<dbReference type="InterPro" id="IPR001610">
    <property type="entry name" value="PAC"/>
</dbReference>
<dbReference type="PROSITE" id="PS50109">
    <property type="entry name" value="HIS_KIN"/>
    <property type="match status" value="1"/>
</dbReference>
<dbReference type="InterPro" id="IPR005467">
    <property type="entry name" value="His_kinase_dom"/>
</dbReference>
<dbReference type="CDD" id="cd00130">
    <property type="entry name" value="PAS"/>
    <property type="match status" value="1"/>
</dbReference>
<dbReference type="SMART" id="SM00091">
    <property type="entry name" value="PAS"/>
    <property type="match status" value="1"/>
</dbReference>
<dbReference type="SUPFAM" id="SSF55785">
    <property type="entry name" value="PYP-like sensor domain (PAS domain)"/>
    <property type="match status" value="1"/>
</dbReference>
<evidence type="ECO:0000256" key="9">
    <source>
        <dbReference type="PROSITE-ProRule" id="PRU00169"/>
    </source>
</evidence>
<dbReference type="SUPFAM" id="SSF47384">
    <property type="entry name" value="Homodimeric domain of signal transducing histidine kinase"/>
    <property type="match status" value="1"/>
</dbReference>
<evidence type="ECO:0000256" key="8">
    <source>
        <dbReference type="ARBA" id="ARBA00023012"/>
    </source>
</evidence>
<dbReference type="Pfam" id="PF00512">
    <property type="entry name" value="HisKA"/>
    <property type="match status" value="1"/>
</dbReference>
<feature type="modified residue" description="4-aspartylphosphate" evidence="9">
    <location>
        <position position="726"/>
    </location>
</feature>
<dbReference type="RefSeq" id="WP_168034796.1">
    <property type="nucleotide sequence ID" value="NZ_JAAVNE010000064.1"/>
</dbReference>
<dbReference type="PROSITE" id="PS50113">
    <property type="entry name" value="PAC"/>
    <property type="match status" value="1"/>
</dbReference>
<dbReference type="EC" id="2.7.13.3" evidence="2"/>
<keyword evidence="6" id="KW-0418">Kinase</keyword>
<dbReference type="Pfam" id="PF02518">
    <property type="entry name" value="HATPase_c"/>
    <property type="match status" value="1"/>
</dbReference>
<proteinExistence type="predicted"/>
<evidence type="ECO:0000259" key="10">
    <source>
        <dbReference type="PROSITE" id="PS50109"/>
    </source>
</evidence>
<dbReference type="Gene3D" id="3.30.565.10">
    <property type="entry name" value="Histidine kinase-like ATPase, C-terminal domain"/>
    <property type="match status" value="1"/>
</dbReference>
<organism evidence="13 14">
    <name type="scientific">Falsiroseomonas selenitidurans</name>
    <dbReference type="NCBI Taxonomy" id="2716335"/>
    <lineage>
        <taxon>Bacteria</taxon>
        <taxon>Pseudomonadati</taxon>
        <taxon>Pseudomonadota</taxon>
        <taxon>Alphaproteobacteria</taxon>
        <taxon>Acetobacterales</taxon>
        <taxon>Roseomonadaceae</taxon>
        <taxon>Falsiroseomonas</taxon>
    </lineage>
</organism>
<dbReference type="EMBL" id="JAAVNE010000064">
    <property type="protein sequence ID" value="NKC34077.1"/>
    <property type="molecule type" value="Genomic_DNA"/>
</dbReference>
<evidence type="ECO:0000256" key="2">
    <source>
        <dbReference type="ARBA" id="ARBA00012438"/>
    </source>
</evidence>
<dbReference type="Proteomes" id="UP000787635">
    <property type="component" value="Unassembled WGS sequence"/>
</dbReference>
<evidence type="ECO:0000256" key="7">
    <source>
        <dbReference type="ARBA" id="ARBA00022840"/>
    </source>
</evidence>
<evidence type="ECO:0000256" key="5">
    <source>
        <dbReference type="ARBA" id="ARBA00022741"/>
    </source>
</evidence>
<dbReference type="InterPro" id="IPR036097">
    <property type="entry name" value="HisK_dim/P_sf"/>
</dbReference>